<accession>A0A0K0DBD9</accession>
<organism evidence="1 2">
    <name type="scientific">Angiostrongylus cantonensis</name>
    <name type="common">Rat lungworm</name>
    <dbReference type="NCBI Taxonomy" id="6313"/>
    <lineage>
        <taxon>Eukaryota</taxon>
        <taxon>Metazoa</taxon>
        <taxon>Ecdysozoa</taxon>
        <taxon>Nematoda</taxon>
        <taxon>Chromadorea</taxon>
        <taxon>Rhabditida</taxon>
        <taxon>Rhabditina</taxon>
        <taxon>Rhabditomorpha</taxon>
        <taxon>Strongyloidea</taxon>
        <taxon>Metastrongylidae</taxon>
        <taxon>Angiostrongylus</taxon>
    </lineage>
</organism>
<proteinExistence type="predicted"/>
<dbReference type="AlphaFoldDB" id="A0A0K0DBD9"/>
<sequence>MRVEIDGLQLYHLRFADSIILRTPNIGQAERMLTDFDKACGKIGLRPNLTKTMLMRNGLASYAPFTLNGKNISE</sequence>
<dbReference type="WBParaSite" id="ACAC_0000772601-mRNA-1">
    <property type="protein sequence ID" value="ACAC_0000772601-mRNA-1"/>
    <property type="gene ID" value="ACAC_0000772601"/>
</dbReference>
<evidence type="ECO:0000313" key="1">
    <source>
        <dbReference type="Proteomes" id="UP000035642"/>
    </source>
</evidence>
<reference evidence="2" key="2">
    <citation type="submission" date="2017-02" db="UniProtKB">
        <authorList>
            <consortium name="WormBaseParasite"/>
        </authorList>
    </citation>
    <scope>IDENTIFICATION</scope>
</reference>
<dbReference type="Proteomes" id="UP000035642">
    <property type="component" value="Unassembled WGS sequence"/>
</dbReference>
<protein>
    <submittedName>
        <fullName evidence="2">Reverse transcriptase domain-containing protein</fullName>
    </submittedName>
</protein>
<keyword evidence="1" id="KW-1185">Reference proteome</keyword>
<reference evidence="1" key="1">
    <citation type="submission" date="2012-09" db="EMBL/GenBank/DDBJ databases">
        <authorList>
            <person name="Martin A.A."/>
        </authorList>
    </citation>
    <scope>NUCLEOTIDE SEQUENCE</scope>
</reference>
<name>A0A0K0DBD9_ANGCA</name>
<evidence type="ECO:0000313" key="2">
    <source>
        <dbReference type="WBParaSite" id="ACAC_0000772601-mRNA-1"/>
    </source>
</evidence>